<feature type="compositionally biased region" description="Polar residues" evidence="1">
    <location>
        <begin position="68"/>
        <end position="81"/>
    </location>
</feature>
<name>A0A5C6FDQ3_9BACT</name>
<protein>
    <submittedName>
        <fullName evidence="2">Uncharacterized protein</fullName>
    </submittedName>
</protein>
<gene>
    <name evidence="2" type="ORF">Poly59_12450</name>
</gene>
<keyword evidence="3" id="KW-1185">Reference proteome</keyword>
<dbReference type="EMBL" id="SJPX01000001">
    <property type="protein sequence ID" value="TWU58334.1"/>
    <property type="molecule type" value="Genomic_DNA"/>
</dbReference>
<feature type="compositionally biased region" description="Polar residues" evidence="1">
    <location>
        <begin position="43"/>
        <end position="52"/>
    </location>
</feature>
<evidence type="ECO:0000256" key="1">
    <source>
        <dbReference type="SAM" id="MobiDB-lite"/>
    </source>
</evidence>
<sequence>MPRRLVSLARATRKSGGWTWFAAAHFSFSVSLWQQHLSQQKSAVEQPQAQSSHGKRPCFGVGGDAIGSPNNPHVNTTNSSVLMARRGTTGRA</sequence>
<feature type="region of interest" description="Disordered" evidence="1">
    <location>
        <begin position="43"/>
        <end position="92"/>
    </location>
</feature>
<reference evidence="2 3" key="1">
    <citation type="submission" date="2019-02" db="EMBL/GenBank/DDBJ databases">
        <title>Deep-cultivation of Planctomycetes and their phenomic and genomic characterization uncovers novel biology.</title>
        <authorList>
            <person name="Wiegand S."/>
            <person name="Jogler M."/>
            <person name="Boedeker C."/>
            <person name="Pinto D."/>
            <person name="Vollmers J."/>
            <person name="Rivas-Marin E."/>
            <person name="Kohn T."/>
            <person name="Peeters S.H."/>
            <person name="Heuer A."/>
            <person name="Rast P."/>
            <person name="Oberbeckmann S."/>
            <person name="Bunk B."/>
            <person name="Jeske O."/>
            <person name="Meyerdierks A."/>
            <person name="Storesund J.E."/>
            <person name="Kallscheuer N."/>
            <person name="Luecker S."/>
            <person name="Lage O.M."/>
            <person name="Pohl T."/>
            <person name="Merkel B.J."/>
            <person name="Hornburger P."/>
            <person name="Mueller R.-W."/>
            <person name="Bruemmer F."/>
            <person name="Labrenz M."/>
            <person name="Spormann A.M."/>
            <person name="Op Den Camp H."/>
            <person name="Overmann J."/>
            <person name="Amann R."/>
            <person name="Jetten M.S.M."/>
            <person name="Mascher T."/>
            <person name="Medema M.H."/>
            <person name="Devos D.P."/>
            <person name="Kaster A.-K."/>
            <person name="Ovreas L."/>
            <person name="Rohde M."/>
            <person name="Galperin M.Y."/>
            <person name="Jogler C."/>
        </authorList>
    </citation>
    <scope>NUCLEOTIDE SEQUENCE [LARGE SCALE GENOMIC DNA]</scope>
    <source>
        <strain evidence="2 3">Poly59</strain>
    </source>
</reference>
<evidence type="ECO:0000313" key="2">
    <source>
        <dbReference type="EMBL" id="TWU58334.1"/>
    </source>
</evidence>
<organism evidence="2 3">
    <name type="scientific">Rubripirellula reticaptiva</name>
    <dbReference type="NCBI Taxonomy" id="2528013"/>
    <lineage>
        <taxon>Bacteria</taxon>
        <taxon>Pseudomonadati</taxon>
        <taxon>Planctomycetota</taxon>
        <taxon>Planctomycetia</taxon>
        <taxon>Pirellulales</taxon>
        <taxon>Pirellulaceae</taxon>
        <taxon>Rubripirellula</taxon>
    </lineage>
</organism>
<dbReference type="AlphaFoldDB" id="A0A5C6FDQ3"/>
<accession>A0A5C6FDQ3</accession>
<dbReference type="RefSeq" id="WP_146533087.1">
    <property type="nucleotide sequence ID" value="NZ_SJPX01000001.1"/>
</dbReference>
<comment type="caution">
    <text evidence="2">The sequence shown here is derived from an EMBL/GenBank/DDBJ whole genome shotgun (WGS) entry which is preliminary data.</text>
</comment>
<dbReference type="Proteomes" id="UP000317977">
    <property type="component" value="Unassembled WGS sequence"/>
</dbReference>
<proteinExistence type="predicted"/>
<dbReference type="OrthoDB" id="291020at2"/>
<evidence type="ECO:0000313" key="3">
    <source>
        <dbReference type="Proteomes" id="UP000317977"/>
    </source>
</evidence>